<dbReference type="OrthoDB" id="46529at2759"/>
<sequence length="267" mass="29406">MSTCVSCHNPLVLTLQPDIHSNASSNSSIATVPDDVLLSCACHFHWQCLLDAYNITRCPNCDQSISTTYQEQESILVTLYNEGGLQHNLDILPLLVEESYLKAYPEERKARAFLEFVREGDAEAVVDLIRASAQNDEDEDEGVDGDGDDGMEEEEDDEEEDDVPQMSVASILRYQDLLDEGRTALHIAVAKGNGEIVWLMLLLASNLELDAFPEQVQQVAAQLDIGRESQEGLVDVRTIRDADGRTAYDLVAGSGMIGFDTALLRPS</sequence>
<dbReference type="Gene3D" id="1.25.40.20">
    <property type="entry name" value="Ankyrin repeat-containing domain"/>
    <property type="match status" value="1"/>
</dbReference>
<evidence type="ECO:0000313" key="4">
    <source>
        <dbReference type="Proteomes" id="UP000664169"/>
    </source>
</evidence>
<evidence type="ECO:0000256" key="2">
    <source>
        <dbReference type="SAM" id="MobiDB-lite"/>
    </source>
</evidence>
<dbReference type="Pfam" id="PF00023">
    <property type="entry name" value="Ank"/>
    <property type="match status" value="1"/>
</dbReference>
<evidence type="ECO:0000256" key="1">
    <source>
        <dbReference type="PROSITE-ProRule" id="PRU00023"/>
    </source>
</evidence>
<keyword evidence="4" id="KW-1185">Reference proteome</keyword>
<organism evidence="3 4">
    <name type="scientific">Gomphillus americanus</name>
    <dbReference type="NCBI Taxonomy" id="1940652"/>
    <lineage>
        <taxon>Eukaryota</taxon>
        <taxon>Fungi</taxon>
        <taxon>Dikarya</taxon>
        <taxon>Ascomycota</taxon>
        <taxon>Pezizomycotina</taxon>
        <taxon>Lecanoromycetes</taxon>
        <taxon>OSLEUM clade</taxon>
        <taxon>Ostropomycetidae</taxon>
        <taxon>Ostropales</taxon>
        <taxon>Graphidaceae</taxon>
        <taxon>Gomphilloideae</taxon>
        <taxon>Gomphillus</taxon>
    </lineage>
</organism>
<dbReference type="EMBL" id="CAJPDQ010000005">
    <property type="protein sequence ID" value="CAF9910090.1"/>
    <property type="molecule type" value="Genomic_DNA"/>
</dbReference>
<feature type="region of interest" description="Disordered" evidence="2">
    <location>
        <begin position="130"/>
        <end position="164"/>
    </location>
</feature>
<dbReference type="Proteomes" id="UP000664169">
    <property type="component" value="Unassembled WGS sequence"/>
</dbReference>
<name>A0A8H3I7B3_9LECA</name>
<gene>
    <name evidence="3" type="ORF">GOMPHAMPRED_006950</name>
</gene>
<feature type="repeat" description="ANK" evidence="1">
    <location>
        <begin position="180"/>
        <end position="214"/>
    </location>
</feature>
<reference evidence="3" key="1">
    <citation type="submission" date="2021-03" db="EMBL/GenBank/DDBJ databases">
        <authorList>
            <person name="Tagirdzhanova G."/>
        </authorList>
    </citation>
    <scope>NUCLEOTIDE SEQUENCE</scope>
</reference>
<keyword evidence="1" id="KW-0040">ANK repeat</keyword>
<protein>
    <submittedName>
        <fullName evidence="3">Uncharacterized protein</fullName>
    </submittedName>
</protein>
<feature type="compositionally biased region" description="Acidic residues" evidence="2">
    <location>
        <begin position="135"/>
        <end position="163"/>
    </location>
</feature>
<comment type="caution">
    <text evidence="3">The sequence shown here is derived from an EMBL/GenBank/DDBJ whole genome shotgun (WGS) entry which is preliminary data.</text>
</comment>
<dbReference type="AlphaFoldDB" id="A0A8H3I7B3"/>
<dbReference type="PROSITE" id="PS50088">
    <property type="entry name" value="ANK_REPEAT"/>
    <property type="match status" value="1"/>
</dbReference>
<dbReference type="InterPro" id="IPR002110">
    <property type="entry name" value="Ankyrin_rpt"/>
</dbReference>
<dbReference type="PROSITE" id="PS50297">
    <property type="entry name" value="ANK_REP_REGION"/>
    <property type="match status" value="1"/>
</dbReference>
<accession>A0A8H3I7B3</accession>
<dbReference type="InterPro" id="IPR036770">
    <property type="entry name" value="Ankyrin_rpt-contain_sf"/>
</dbReference>
<evidence type="ECO:0000313" key="3">
    <source>
        <dbReference type="EMBL" id="CAF9910090.1"/>
    </source>
</evidence>
<proteinExistence type="predicted"/>